<accession>A0A2M7TGN5</accession>
<protein>
    <recommendedName>
        <fullName evidence="4">Oligosaccharide repeat unit polymerase</fullName>
    </recommendedName>
</protein>
<feature type="transmembrane region" description="Helical" evidence="1">
    <location>
        <begin position="211"/>
        <end position="228"/>
    </location>
</feature>
<keyword evidence="1" id="KW-0812">Transmembrane</keyword>
<comment type="caution">
    <text evidence="2">The sequence shown here is derived from an EMBL/GenBank/DDBJ whole genome shotgun (WGS) entry which is preliminary data.</text>
</comment>
<feature type="transmembrane region" description="Helical" evidence="1">
    <location>
        <begin position="395"/>
        <end position="413"/>
    </location>
</feature>
<evidence type="ECO:0000313" key="2">
    <source>
        <dbReference type="EMBL" id="PIZ45246.1"/>
    </source>
</evidence>
<evidence type="ECO:0000256" key="1">
    <source>
        <dbReference type="SAM" id="Phobius"/>
    </source>
</evidence>
<reference evidence="3" key="1">
    <citation type="submission" date="2017-09" db="EMBL/GenBank/DDBJ databases">
        <title>Depth-based differentiation of microbial function through sediment-hosted aquifers and enrichment of novel symbionts in the deep terrestrial subsurface.</title>
        <authorList>
            <person name="Probst A.J."/>
            <person name="Ladd B."/>
            <person name="Jarett J.K."/>
            <person name="Geller-Mcgrath D.E."/>
            <person name="Sieber C.M.K."/>
            <person name="Emerson J.B."/>
            <person name="Anantharaman K."/>
            <person name="Thomas B.C."/>
            <person name="Malmstrom R."/>
            <person name="Stieglmeier M."/>
            <person name="Klingl A."/>
            <person name="Woyke T."/>
            <person name="Ryan C.M."/>
            <person name="Banfield J.F."/>
        </authorList>
    </citation>
    <scope>NUCLEOTIDE SEQUENCE [LARGE SCALE GENOMIC DNA]</scope>
</reference>
<feature type="transmembrane region" description="Helical" evidence="1">
    <location>
        <begin position="91"/>
        <end position="115"/>
    </location>
</feature>
<keyword evidence="1" id="KW-1133">Transmembrane helix</keyword>
<feature type="transmembrane region" description="Helical" evidence="1">
    <location>
        <begin position="363"/>
        <end position="383"/>
    </location>
</feature>
<feature type="transmembrane region" description="Helical" evidence="1">
    <location>
        <begin position="12"/>
        <end position="35"/>
    </location>
</feature>
<dbReference type="Proteomes" id="UP000230553">
    <property type="component" value="Unassembled WGS sequence"/>
</dbReference>
<dbReference type="AlphaFoldDB" id="A0A2M7TGN5"/>
<feature type="transmembrane region" description="Helical" evidence="1">
    <location>
        <begin position="188"/>
        <end position="204"/>
    </location>
</feature>
<sequence>MKKLINKIDIFALGPSVFLYYSLIFYFAPILALLGFSNQTFDLYKNISFHALAFSFIGLVFLVLGYTSGIHRLFVKSIPNVLKEEWRERNILYVFLASFFVGLFAKILNISGGFYYRTNFITLPEFGLDIFYNSLWFFLLFSSVALIVAFTRYYYLKRSGGRFRGWQSTAYAVLALEILYALPSCSKLAVIIPIAFMVITRWYLWKKSYTNLIVAAIFILLLFPYGSFCRSPGTIEQFVSPHENKIETTTLISYSADSFVGRTGQIYVFEKILRADLPRLRGKHYTEFFVSLGPPRFIWKTKPVSINAYGNEFGKSIGVIGPENKSAIGPTIIGDFYINFGVVGIIVGMFLTGALFRFLYEYLIVGSAASASGVMTYAISWVHLMHGLESWQVTVWAGLVKTLVLLLIVHWFLTKITRSPDHQITRSMIQ</sequence>
<evidence type="ECO:0000313" key="3">
    <source>
        <dbReference type="Proteomes" id="UP000230553"/>
    </source>
</evidence>
<organism evidence="2 3">
    <name type="scientific">Candidatus Wolfebacteria bacterium CG_4_10_14_0_2_um_filter_39_18</name>
    <dbReference type="NCBI Taxonomy" id="1975061"/>
    <lineage>
        <taxon>Bacteria</taxon>
        <taxon>Candidatus Wolfeibacteriota</taxon>
    </lineage>
</organism>
<dbReference type="EMBL" id="PFNM01000014">
    <property type="protein sequence ID" value="PIZ45246.1"/>
    <property type="molecule type" value="Genomic_DNA"/>
</dbReference>
<proteinExistence type="predicted"/>
<gene>
    <name evidence="2" type="ORF">COY31_00770</name>
</gene>
<name>A0A2M7TGN5_9BACT</name>
<feature type="transmembrane region" description="Helical" evidence="1">
    <location>
        <begin position="135"/>
        <end position="156"/>
    </location>
</feature>
<evidence type="ECO:0008006" key="4">
    <source>
        <dbReference type="Google" id="ProtNLM"/>
    </source>
</evidence>
<feature type="transmembrane region" description="Helical" evidence="1">
    <location>
        <begin position="47"/>
        <end position="70"/>
    </location>
</feature>
<keyword evidence="1" id="KW-0472">Membrane</keyword>
<feature type="transmembrane region" description="Helical" evidence="1">
    <location>
        <begin position="336"/>
        <end position="356"/>
    </location>
</feature>